<keyword evidence="3" id="KW-1185">Reference proteome</keyword>
<protein>
    <submittedName>
        <fullName evidence="2">Uncharacterized protein</fullName>
    </submittedName>
</protein>
<evidence type="ECO:0000256" key="1">
    <source>
        <dbReference type="SAM" id="SignalP"/>
    </source>
</evidence>
<comment type="caution">
    <text evidence="2">The sequence shown here is derived from an EMBL/GenBank/DDBJ whole genome shotgun (WGS) entry which is preliminary data.</text>
</comment>
<sequence>MSRRGPLLLRALLFACLLGLALPAAAAPADATPHQATVVTAQPKPDPHRAVRAQKVLDSVTDLLNGLTSPAKAQRDLSLQLRDLVQLKDALSPADRARANRLLARPTANPNRCPDVRCYQGADRQICNDTICVHWVPASEDPKNAPVSMRYVHRVLKTVSGVDQKYVAAGYRKPMSDRGRGGNDKPDIYLAQIGDQGLYGYCAPEGPRHVQHGSMWGYCVLDNDYSHREFPAHSPLQNMKVTAAHEFFHDVQFAMDAGENAWFMEATATWAEDQVFDKINDNAFYLPYGPLANPQIPINTFRGLFQYGDWIFFRYLTDRYDTETAGMNDLILKMWKACAGQKASHNSLRAIKLALGKDGTNLPDELARFSAGSRRPQETYHAEVAEVAKQGIKYPKAPLEATRNVGATPVTLTKSYQHLTARTYRFTAGSVGNLTLDLDFGTAGSAGRAVVVTKVAGSPVTKQLVTSGGPQTPIAYDPSTTKWVEVTIVDGKTSGHDTEGVTATLTP</sequence>
<dbReference type="NCBIfam" id="NF045524">
    <property type="entry name" value="MXAN_6640_HExxH"/>
    <property type="match status" value="1"/>
</dbReference>
<evidence type="ECO:0000313" key="3">
    <source>
        <dbReference type="Proteomes" id="UP001501821"/>
    </source>
</evidence>
<evidence type="ECO:0000313" key="2">
    <source>
        <dbReference type="EMBL" id="GAA3802277.1"/>
    </source>
</evidence>
<proteinExistence type="predicted"/>
<feature type="signal peptide" evidence="1">
    <location>
        <begin position="1"/>
        <end position="26"/>
    </location>
</feature>
<keyword evidence="1" id="KW-0732">Signal</keyword>
<gene>
    <name evidence="2" type="ORF">GCM10022242_01560</name>
</gene>
<feature type="chain" id="PRO_5045593009" evidence="1">
    <location>
        <begin position="27"/>
        <end position="507"/>
    </location>
</feature>
<dbReference type="EMBL" id="BAABAH010000001">
    <property type="protein sequence ID" value="GAA3802277.1"/>
    <property type="molecule type" value="Genomic_DNA"/>
</dbReference>
<dbReference type="Proteomes" id="UP001501821">
    <property type="component" value="Unassembled WGS sequence"/>
</dbReference>
<accession>A0ABP7HR15</accession>
<dbReference type="RefSeq" id="WP_344771858.1">
    <property type="nucleotide sequence ID" value="NZ_BAABAH010000001.1"/>
</dbReference>
<name>A0ABP7HR15_9ACTN</name>
<reference evidence="3" key="1">
    <citation type="journal article" date="2019" name="Int. J. Syst. Evol. Microbiol.">
        <title>The Global Catalogue of Microorganisms (GCM) 10K type strain sequencing project: providing services to taxonomists for standard genome sequencing and annotation.</title>
        <authorList>
            <consortium name="The Broad Institute Genomics Platform"/>
            <consortium name="The Broad Institute Genome Sequencing Center for Infectious Disease"/>
            <person name="Wu L."/>
            <person name="Ma J."/>
        </authorList>
    </citation>
    <scope>NUCLEOTIDE SEQUENCE [LARGE SCALE GENOMIC DNA]</scope>
    <source>
        <strain evidence="3">JCM 16953</strain>
    </source>
</reference>
<organism evidence="2 3">
    <name type="scientific">Nocardioides panacisoli</name>
    <dbReference type="NCBI Taxonomy" id="627624"/>
    <lineage>
        <taxon>Bacteria</taxon>
        <taxon>Bacillati</taxon>
        <taxon>Actinomycetota</taxon>
        <taxon>Actinomycetes</taxon>
        <taxon>Propionibacteriales</taxon>
        <taxon>Nocardioidaceae</taxon>
        <taxon>Nocardioides</taxon>
    </lineage>
</organism>